<keyword evidence="3" id="KW-1185">Reference proteome</keyword>
<accession>A0A5P1FF48</accession>
<reference evidence="3" key="1">
    <citation type="journal article" date="2017" name="Nat. Commun.">
        <title>The asparagus genome sheds light on the origin and evolution of a young Y chromosome.</title>
        <authorList>
            <person name="Harkess A."/>
            <person name="Zhou J."/>
            <person name="Xu C."/>
            <person name="Bowers J.E."/>
            <person name="Van der Hulst R."/>
            <person name="Ayyampalayam S."/>
            <person name="Mercati F."/>
            <person name="Riccardi P."/>
            <person name="McKain M.R."/>
            <person name="Kakrana A."/>
            <person name="Tang H."/>
            <person name="Ray J."/>
            <person name="Groenendijk J."/>
            <person name="Arikit S."/>
            <person name="Mathioni S.M."/>
            <person name="Nakano M."/>
            <person name="Shan H."/>
            <person name="Telgmann-Rauber A."/>
            <person name="Kanno A."/>
            <person name="Yue Z."/>
            <person name="Chen H."/>
            <person name="Li W."/>
            <person name="Chen Y."/>
            <person name="Xu X."/>
            <person name="Zhang Y."/>
            <person name="Luo S."/>
            <person name="Chen H."/>
            <person name="Gao J."/>
            <person name="Mao Z."/>
            <person name="Pires J.C."/>
            <person name="Luo M."/>
            <person name="Kudrna D."/>
            <person name="Wing R.A."/>
            <person name="Meyers B.C."/>
            <person name="Yi K."/>
            <person name="Kong H."/>
            <person name="Lavrijsen P."/>
            <person name="Sunseri F."/>
            <person name="Falavigna A."/>
            <person name="Ye Y."/>
            <person name="Leebens-Mack J.H."/>
            <person name="Chen G."/>
        </authorList>
    </citation>
    <scope>NUCLEOTIDE SEQUENCE [LARGE SCALE GENOMIC DNA]</scope>
    <source>
        <strain evidence="3">cv. DH0086</strain>
    </source>
</reference>
<proteinExistence type="predicted"/>
<sequence length="77" mass="8988">MNRMDVQEWNPKDKYIDANYDEKTGTRKKKMEKQLEELEEKYPTKTRAVDKSNVLLASVMIADADYIVIQANLNHVA</sequence>
<evidence type="ECO:0000256" key="1">
    <source>
        <dbReference type="SAM" id="Coils"/>
    </source>
</evidence>
<feature type="coiled-coil region" evidence="1">
    <location>
        <begin position="21"/>
        <end position="48"/>
    </location>
</feature>
<dbReference type="AlphaFoldDB" id="A0A5P1FF48"/>
<keyword evidence="1" id="KW-0175">Coiled coil</keyword>
<dbReference type="Gramene" id="ONK76017">
    <property type="protein sequence ID" value="ONK76017"/>
    <property type="gene ID" value="A4U43_C03F22970"/>
</dbReference>
<evidence type="ECO:0000313" key="3">
    <source>
        <dbReference type="Proteomes" id="UP000243459"/>
    </source>
</evidence>
<dbReference type="EMBL" id="CM007383">
    <property type="protein sequence ID" value="ONK76017.1"/>
    <property type="molecule type" value="Genomic_DNA"/>
</dbReference>
<organism evidence="2 3">
    <name type="scientific">Asparagus officinalis</name>
    <name type="common">Garden asparagus</name>
    <dbReference type="NCBI Taxonomy" id="4686"/>
    <lineage>
        <taxon>Eukaryota</taxon>
        <taxon>Viridiplantae</taxon>
        <taxon>Streptophyta</taxon>
        <taxon>Embryophyta</taxon>
        <taxon>Tracheophyta</taxon>
        <taxon>Spermatophyta</taxon>
        <taxon>Magnoliopsida</taxon>
        <taxon>Liliopsida</taxon>
        <taxon>Asparagales</taxon>
        <taxon>Asparagaceae</taxon>
        <taxon>Asparagoideae</taxon>
        <taxon>Asparagus</taxon>
    </lineage>
</organism>
<protein>
    <submittedName>
        <fullName evidence="2">Uncharacterized protein</fullName>
    </submittedName>
</protein>
<name>A0A5P1FF48_ASPOF</name>
<dbReference type="Proteomes" id="UP000243459">
    <property type="component" value="Chromosome 3"/>
</dbReference>
<gene>
    <name evidence="2" type="ORF">A4U43_C03F22970</name>
</gene>
<evidence type="ECO:0000313" key="2">
    <source>
        <dbReference type="EMBL" id="ONK76017.1"/>
    </source>
</evidence>